<name>A0A941EWY9_9ACTN</name>
<keyword evidence="1" id="KW-0812">Transmembrane</keyword>
<feature type="transmembrane region" description="Helical" evidence="1">
    <location>
        <begin position="108"/>
        <end position="126"/>
    </location>
</feature>
<evidence type="ECO:0000313" key="2">
    <source>
        <dbReference type="EMBL" id="MBR7838838.1"/>
    </source>
</evidence>
<feature type="transmembrane region" description="Helical" evidence="1">
    <location>
        <begin position="69"/>
        <end position="88"/>
    </location>
</feature>
<dbReference type="RefSeq" id="WP_212533288.1">
    <property type="nucleotide sequence ID" value="NZ_JAGSOG010000337.1"/>
</dbReference>
<organism evidence="2 3">
    <name type="scientific">Actinospica durhamensis</name>
    <dbReference type="NCBI Taxonomy" id="1508375"/>
    <lineage>
        <taxon>Bacteria</taxon>
        <taxon>Bacillati</taxon>
        <taxon>Actinomycetota</taxon>
        <taxon>Actinomycetes</taxon>
        <taxon>Catenulisporales</taxon>
        <taxon>Actinospicaceae</taxon>
        <taxon>Actinospica</taxon>
    </lineage>
</organism>
<gene>
    <name evidence="2" type="ORF">KDL01_36560</name>
</gene>
<evidence type="ECO:0000256" key="1">
    <source>
        <dbReference type="SAM" id="Phobius"/>
    </source>
</evidence>
<keyword evidence="3" id="KW-1185">Reference proteome</keyword>
<feature type="transmembrane region" description="Helical" evidence="1">
    <location>
        <begin position="133"/>
        <end position="151"/>
    </location>
</feature>
<keyword evidence="1" id="KW-1133">Transmembrane helix</keyword>
<reference evidence="2" key="1">
    <citation type="submission" date="2021-04" db="EMBL/GenBank/DDBJ databases">
        <title>Genome based classification of Actinospica acidithermotolerans sp. nov., an actinobacterium isolated from an Indonesian hot spring.</title>
        <authorList>
            <person name="Kusuma A.B."/>
            <person name="Putra K.E."/>
            <person name="Nafisah S."/>
            <person name="Loh J."/>
            <person name="Nouioui I."/>
            <person name="Goodfellow M."/>
        </authorList>
    </citation>
    <scope>NUCLEOTIDE SEQUENCE</scope>
    <source>
        <strain evidence="2">CSCA 57</strain>
    </source>
</reference>
<sequence>MARPRRAPPRAEANARTKRQEEGRCEHYVIGLTRYVAGMNRAESWVRALNDWGAATMELNVSYLFLRRAIGLIGSLLPIAVPLGYAVSTGRWVLLASVSSYYYSDMRNVFVGSLCAVGVFLVCYRYRRWDDLFATLAGACAIGVALCPTRPANASRLATTVGVFHVVFAALFLVSMALICWFLFTLSDVPVGQRTSAKNARNLLYRVCAVLILVFTALAAASSLASQSFDDKVHPLFWCEALATFSFGLAWFIKGETLLRDQPAATSSARGGLAASGLEVGDALE</sequence>
<feature type="transmembrane region" description="Helical" evidence="1">
    <location>
        <begin position="163"/>
        <end position="184"/>
    </location>
</feature>
<feature type="transmembrane region" description="Helical" evidence="1">
    <location>
        <begin position="204"/>
        <end position="223"/>
    </location>
</feature>
<accession>A0A941EWY9</accession>
<dbReference type="EMBL" id="JAGSOG010000337">
    <property type="protein sequence ID" value="MBR7838838.1"/>
    <property type="molecule type" value="Genomic_DNA"/>
</dbReference>
<comment type="caution">
    <text evidence="2">The sequence shown here is derived from an EMBL/GenBank/DDBJ whole genome shotgun (WGS) entry which is preliminary data.</text>
</comment>
<proteinExistence type="predicted"/>
<evidence type="ECO:0000313" key="3">
    <source>
        <dbReference type="Proteomes" id="UP000675781"/>
    </source>
</evidence>
<feature type="transmembrane region" description="Helical" evidence="1">
    <location>
        <begin position="235"/>
        <end position="253"/>
    </location>
</feature>
<keyword evidence="1" id="KW-0472">Membrane</keyword>
<dbReference type="Proteomes" id="UP000675781">
    <property type="component" value="Unassembled WGS sequence"/>
</dbReference>
<dbReference type="AlphaFoldDB" id="A0A941EWY9"/>
<protein>
    <submittedName>
        <fullName evidence="2">DUF998 domain-containing protein</fullName>
    </submittedName>
</protein>